<evidence type="ECO:0008006" key="2">
    <source>
        <dbReference type="Google" id="ProtNLM"/>
    </source>
</evidence>
<dbReference type="PANTHER" id="PTHR39206:SF1">
    <property type="entry name" value="SLL8004 PROTEIN"/>
    <property type="match status" value="1"/>
</dbReference>
<comment type="caution">
    <text evidence="1">The sequence shown here is derived from an EMBL/GenBank/DDBJ whole genome shotgun (WGS) entry which is preliminary data.</text>
</comment>
<proteinExistence type="predicted"/>
<evidence type="ECO:0000313" key="1">
    <source>
        <dbReference type="EMBL" id="EKC71893.1"/>
    </source>
</evidence>
<protein>
    <recommendedName>
        <fullName evidence="2">UDP-N-acetylglucosamine kinase</fullName>
    </recommendedName>
</protein>
<organism evidence="1">
    <name type="scientific">human gut metagenome</name>
    <dbReference type="NCBI Taxonomy" id="408170"/>
    <lineage>
        <taxon>unclassified sequences</taxon>
        <taxon>metagenomes</taxon>
        <taxon>organismal metagenomes</taxon>
    </lineage>
</organism>
<dbReference type="AlphaFoldDB" id="K1TQ95"/>
<dbReference type="InterPro" id="IPR027417">
    <property type="entry name" value="P-loop_NTPase"/>
</dbReference>
<gene>
    <name evidence="1" type="ORF">LEA_07022</name>
</gene>
<name>K1TQ95_9ZZZZ</name>
<dbReference type="Gene3D" id="3.40.50.300">
    <property type="entry name" value="P-loop containing nucleotide triphosphate hydrolases"/>
    <property type="match status" value="1"/>
</dbReference>
<accession>K1TQ95</accession>
<sequence>MGQKRLRIFAGPNGSGKSTIFDVVSAVVRCPYYVNADLIEKDLRTKGRLSFNDFSIIVSEEELKTGFQASGLFTKTGHGQQLLDTLKVHLNVLNIPDPTLIDSYFAAFVAEFLRLKMLNVVETFTIETVMSDSRKLDYIHLAKSMGYRIYLYFVSTKDVTINIDRVRFRVEVGGHDVPEEKIRKRYEGSLCNLRRAIQLADRAYFFDNSITDEYVKYLFLRSMMVLRIRSIFGQITIHGGLEKYVIGQ</sequence>
<dbReference type="EMBL" id="AJWY01004612">
    <property type="protein sequence ID" value="EKC71893.1"/>
    <property type="molecule type" value="Genomic_DNA"/>
</dbReference>
<reference evidence="1" key="1">
    <citation type="journal article" date="2013" name="Environ. Microbiol.">
        <title>Microbiota from the distal guts of lean and obese adolescents exhibit partial functional redundancy besides clear differences in community structure.</title>
        <authorList>
            <person name="Ferrer M."/>
            <person name="Ruiz A."/>
            <person name="Lanza F."/>
            <person name="Haange S.B."/>
            <person name="Oberbach A."/>
            <person name="Till H."/>
            <person name="Bargiela R."/>
            <person name="Campoy C."/>
            <person name="Segura M.T."/>
            <person name="Richter M."/>
            <person name="von Bergen M."/>
            <person name="Seifert J."/>
            <person name="Suarez A."/>
        </authorList>
    </citation>
    <scope>NUCLEOTIDE SEQUENCE</scope>
</reference>
<dbReference type="PANTHER" id="PTHR39206">
    <property type="entry name" value="SLL8004 PROTEIN"/>
    <property type="match status" value="1"/>
</dbReference>
<dbReference type="SUPFAM" id="SSF52540">
    <property type="entry name" value="P-loop containing nucleoside triphosphate hydrolases"/>
    <property type="match status" value="1"/>
</dbReference>